<evidence type="ECO:0000256" key="1">
    <source>
        <dbReference type="ARBA" id="ARBA00022729"/>
    </source>
</evidence>
<feature type="domain" description="LptD C-terminal" evidence="6">
    <location>
        <begin position="280"/>
        <end position="640"/>
    </location>
</feature>
<comment type="similarity">
    <text evidence="4">Belongs to the LptD family.</text>
</comment>
<reference evidence="8" key="2">
    <citation type="submission" date="2020-09" db="EMBL/GenBank/DDBJ databases">
        <authorList>
            <person name="Sun Q."/>
            <person name="Kim S."/>
        </authorList>
    </citation>
    <scope>NUCLEOTIDE SEQUENCE</scope>
    <source>
        <strain evidence="8">KCTC 22164</strain>
    </source>
</reference>
<evidence type="ECO:0000313" key="9">
    <source>
        <dbReference type="Proteomes" id="UP000631300"/>
    </source>
</evidence>
<feature type="domain" description="LPS-assembly protein LptD central" evidence="7">
    <location>
        <begin position="179"/>
        <end position="272"/>
    </location>
</feature>
<keyword evidence="9" id="KW-1185">Reference proteome</keyword>
<dbReference type="InterPro" id="IPR020889">
    <property type="entry name" value="LipoPS_assembly_LptD"/>
</dbReference>
<feature type="domain" description="Organic solvent tolerance-like N-terminal" evidence="5">
    <location>
        <begin position="41"/>
        <end position="168"/>
    </location>
</feature>
<comment type="caution">
    <text evidence="4">Lacks conserved residue(s) required for the propagation of feature annotation.</text>
</comment>
<dbReference type="PANTHER" id="PTHR30189">
    <property type="entry name" value="LPS-ASSEMBLY PROTEIN"/>
    <property type="match status" value="1"/>
</dbReference>
<evidence type="ECO:0000256" key="3">
    <source>
        <dbReference type="ARBA" id="ARBA00023237"/>
    </source>
</evidence>
<dbReference type="GO" id="GO:0009279">
    <property type="term" value="C:cell outer membrane"/>
    <property type="evidence" value="ECO:0007669"/>
    <property type="project" value="UniProtKB-SubCell"/>
</dbReference>
<dbReference type="GO" id="GO:1990351">
    <property type="term" value="C:transporter complex"/>
    <property type="evidence" value="ECO:0007669"/>
    <property type="project" value="TreeGrafter"/>
</dbReference>
<proteinExistence type="inferred from homology"/>
<dbReference type="InterPro" id="IPR007543">
    <property type="entry name" value="LptD_C"/>
</dbReference>
<keyword evidence="1 4" id="KW-0732">Signal</keyword>
<dbReference type="InterPro" id="IPR005653">
    <property type="entry name" value="OstA-like_N"/>
</dbReference>
<evidence type="ECO:0000256" key="2">
    <source>
        <dbReference type="ARBA" id="ARBA00023136"/>
    </source>
</evidence>
<dbReference type="InterPro" id="IPR050218">
    <property type="entry name" value="LptD"/>
</dbReference>
<dbReference type="PANTHER" id="PTHR30189:SF1">
    <property type="entry name" value="LPS-ASSEMBLY PROTEIN LPTD"/>
    <property type="match status" value="1"/>
</dbReference>
<evidence type="ECO:0000259" key="5">
    <source>
        <dbReference type="Pfam" id="PF03968"/>
    </source>
</evidence>
<protein>
    <recommendedName>
        <fullName evidence="4">LPS-assembly protein LptD</fullName>
    </recommendedName>
</protein>
<evidence type="ECO:0000256" key="4">
    <source>
        <dbReference type="HAMAP-Rule" id="MF_01411"/>
    </source>
</evidence>
<comment type="subunit">
    <text evidence="4">Component of the lipopolysaccharide transport and assembly complex. Interacts with LptE and LptA.</text>
</comment>
<reference evidence="8" key="1">
    <citation type="journal article" date="2014" name="Int. J. Syst. Evol. Microbiol.">
        <title>Complete genome sequence of Corynebacterium casei LMG S-19264T (=DSM 44701T), isolated from a smear-ripened cheese.</title>
        <authorList>
            <consortium name="US DOE Joint Genome Institute (JGI-PGF)"/>
            <person name="Walter F."/>
            <person name="Albersmeier A."/>
            <person name="Kalinowski J."/>
            <person name="Ruckert C."/>
        </authorList>
    </citation>
    <scope>NUCLEOTIDE SEQUENCE</scope>
    <source>
        <strain evidence="8">KCTC 22164</strain>
    </source>
</reference>
<dbReference type="GO" id="GO:0043165">
    <property type="term" value="P:Gram-negative-bacterium-type cell outer membrane assembly"/>
    <property type="evidence" value="ECO:0007669"/>
    <property type="project" value="UniProtKB-UniRule"/>
</dbReference>
<name>A0A918JIA6_9ALTE</name>
<dbReference type="Pfam" id="PF03968">
    <property type="entry name" value="LptD_N"/>
    <property type="match status" value="1"/>
</dbReference>
<comment type="function">
    <text evidence="4">Together with LptE, is involved in the assembly of lipopolysaccharide (LPS) at the surface of the outer membrane.</text>
</comment>
<organism evidence="8 9">
    <name type="scientific">Alteromonas halophila</name>
    <dbReference type="NCBI Taxonomy" id="516698"/>
    <lineage>
        <taxon>Bacteria</taxon>
        <taxon>Pseudomonadati</taxon>
        <taxon>Pseudomonadota</taxon>
        <taxon>Gammaproteobacteria</taxon>
        <taxon>Alteromonadales</taxon>
        <taxon>Alteromonadaceae</taxon>
        <taxon>Alteromonas/Salinimonas group</taxon>
        <taxon>Alteromonas</taxon>
    </lineage>
</organism>
<dbReference type="HAMAP" id="MF_01411">
    <property type="entry name" value="LPS_assembly_LptD"/>
    <property type="match status" value="1"/>
</dbReference>
<gene>
    <name evidence="4 8" type="primary">lptD</name>
    <name evidence="8" type="ORF">GCM10007391_12200</name>
</gene>
<dbReference type="Pfam" id="PF04453">
    <property type="entry name" value="LptD"/>
    <property type="match status" value="1"/>
</dbReference>
<dbReference type="AlphaFoldDB" id="A0A918JIA6"/>
<keyword evidence="3 4" id="KW-0998">Cell outer membrane</keyword>
<dbReference type="EMBL" id="BMXP01000002">
    <property type="protein sequence ID" value="GGW80791.1"/>
    <property type="molecule type" value="Genomic_DNA"/>
</dbReference>
<comment type="subcellular location">
    <subcellularLocation>
        <location evidence="4">Cell outer membrane</location>
    </subcellularLocation>
</comment>
<comment type="caution">
    <text evidence="8">The sequence shown here is derived from an EMBL/GenBank/DDBJ whole genome shotgun (WGS) entry which is preliminary data.</text>
</comment>
<sequence length="731" mass="83535">MQTAGAQQFAPADPVPTMGMCSVAPIQFSSSQLMPPGHVKVESRRTEIVENKVALFSGDVGITSDRATIRADQAQVSDNGRNLIAKGDVTYQDAQLKVDSDSVAINSNDQRLRMKNTRYQLTGFSGQGAANEILLASDEGVRLSDVSFTTCPQGDEDWIIRASEISIEKGTVWGQAKHTRFYVGDVPVFYLPYFAFPVSDQRQTGFLTPVITSSSYTGIDVEQPFYWNIAPNYDMTIAPRVMTNRGVQLKTEFRYLTRNNRGQLNLEYLPSDSDIASSPDRYFYHFEHEGVLSENWLLGVDFNGISDDNYIVDLGSDFYNRADTHLYRSVNLNYYEENLLLSMRIRDFEVIGDHPNTYRALPELQLNYTQPLGSLFEFRFDSELAYFDNTQESAPTATRFHVAPTLAIPYQRQWGELTAEATLLNTYYHQQNTENTPLEEEVNRTLGQARLFGALYFERDTTWISDAMTMTLEPKFQYLYTSYEDQTNIGMYDSTPLLTDTEGLFRGQEFTGLDRISDNNEVTIGVTTRILDETNREQFVLSLGQIFYLDDSQLSEASRSNDRSALAGEVDWRLEQRWYLHSEALVSTDTDKVERSSISLEYRHDAQRFIQLTHRYVRELSGETIDQIGVSASWPIAKNWQWVGRTYRDLERERSIESYVGIEYESCCWAIRVVAQRHLNNRFNALGEQSVDDYDSGIALQFLFKGFGNSGNSRTMLRDGMFGYRQPYTLN</sequence>
<evidence type="ECO:0000259" key="6">
    <source>
        <dbReference type="Pfam" id="PF04453"/>
    </source>
</evidence>
<evidence type="ECO:0000313" key="8">
    <source>
        <dbReference type="EMBL" id="GGW80791.1"/>
    </source>
</evidence>
<accession>A0A918JIA6</accession>
<dbReference type="Proteomes" id="UP000631300">
    <property type="component" value="Unassembled WGS sequence"/>
</dbReference>
<evidence type="ECO:0000259" key="7">
    <source>
        <dbReference type="Pfam" id="PF19838"/>
    </source>
</evidence>
<dbReference type="GO" id="GO:0015920">
    <property type="term" value="P:lipopolysaccharide transport"/>
    <property type="evidence" value="ECO:0007669"/>
    <property type="project" value="InterPro"/>
</dbReference>
<dbReference type="InterPro" id="IPR045659">
    <property type="entry name" value="LptD_2"/>
</dbReference>
<dbReference type="Pfam" id="PF19838">
    <property type="entry name" value="LptD_2"/>
    <property type="match status" value="1"/>
</dbReference>
<keyword evidence="2 4" id="KW-0472">Membrane</keyword>